<evidence type="ECO:0000313" key="2">
    <source>
        <dbReference type="Proteomes" id="UP000584931"/>
    </source>
</evidence>
<reference evidence="1 2" key="1">
    <citation type="submission" date="2020-07" db="EMBL/GenBank/DDBJ databases">
        <title>Sequencing the genomes of 1000 actinobacteria strains.</title>
        <authorList>
            <person name="Klenk H.-P."/>
        </authorList>
    </citation>
    <scope>NUCLEOTIDE SEQUENCE [LARGE SCALE GENOMIC DNA]</scope>
    <source>
        <strain evidence="1 2">DSM 45278</strain>
    </source>
</reference>
<comment type="caution">
    <text evidence="1">The sequence shown here is derived from an EMBL/GenBank/DDBJ whole genome shotgun (WGS) entry which is preliminary data.</text>
</comment>
<protein>
    <submittedName>
        <fullName evidence="1">Uncharacterized protein</fullName>
    </submittedName>
</protein>
<organism evidence="1 2">
    <name type="scientific">Nocardiopsis sinuspersici</name>
    <dbReference type="NCBI Taxonomy" id="501010"/>
    <lineage>
        <taxon>Bacteria</taxon>
        <taxon>Bacillati</taxon>
        <taxon>Actinomycetota</taxon>
        <taxon>Actinomycetes</taxon>
        <taxon>Streptosporangiales</taxon>
        <taxon>Nocardiopsidaceae</taxon>
        <taxon>Nocardiopsis</taxon>
    </lineage>
</organism>
<proteinExistence type="predicted"/>
<accession>A0A7Z0BK45</accession>
<name>A0A7Z0BK45_9ACTN</name>
<dbReference type="RefSeq" id="WP_179809662.1">
    <property type="nucleotide sequence ID" value="NZ_JACCHL010000001.1"/>
</dbReference>
<evidence type="ECO:0000313" key="1">
    <source>
        <dbReference type="EMBL" id="NYH52039.1"/>
    </source>
</evidence>
<dbReference type="Proteomes" id="UP000584931">
    <property type="component" value="Unassembled WGS sequence"/>
</dbReference>
<sequence length="123" mass="13329">MSRMGFFEELPHGDTDGGSLVVLAGQGDGISRDWIADYLDEGAVVAASTTVLVDVLAEDRSPICSLAVLTDGVWLWPSDLAHYVREYDVRLPAPFVRHAEDSGRVPARPSEEALDGIEKDFLG</sequence>
<dbReference type="AlphaFoldDB" id="A0A7Z0BK45"/>
<gene>
    <name evidence="1" type="ORF">HNR06_001628</name>
</gene>
<dbReference type="EMBL" id="JACCHL010000001">
    <property type="protein sequence ID" value="NYH52039.1"/>
    <property type="molecule type" value="Genomic_DNA"/>
</dbReference>